<evidence type="ECO:0000313" key="2">
    <source>
        <dbReference type="EMBL" id="MCC0096420.1"/>
    </source>
</evidence>
<name>A0ABS8E620_9ACTN</name>
<dbReference type="RefSeq" id="WP_229336859.1">
    <property type="nucleotide sequence ID" value="NZ_JAINUL010000001.1"/>
</dbReference>
<evidence type="ECO:0000313" key="3">
    <source>
        <dbReference type="Proteomes" id="UP001520654"/>
    </source>
</evidence>
<evidence type="ECO:0000256" key="1">
    <source>
        <dbReference type="SAM" id="MobiDB-lite"/>
    </source>
</evidence>
<sequence>MANSEGAGPPSVRIGDVRGSAFSIGGTDVSNSTVNHGGTRADSGGAGPTAQELLEAVRDLRAALVRLPRSDGRTALDAELDAAAEELEATGEEVRPGLPARLRGALERWAPLVDSVSAATALAALLTSFGG</sequence>
<feature type="region of interest" description="Disordered" evidence="1">
    <location>
        <begin position="25"/>
        <end position="47"/>
    </location>
</feature>
<accession>A0ABS8E620</accession>
<proteinExistence type="predicted"/>
<protein>
    <submittedName>
        <fullName evidence="2">Uncharacterized protein</fullName>
    </submittedName>
</protein>
<gene>
    <name evidence="2" type="ORF">K7B10_16815</name>
</gene>
<dbReference type="EMBL" id="JAINUL010000001">
    <property type="protein sequence ID" value="MCC0096420.1"/>
    <property type="molecule type" value="Genomic_DNA"/>
</dbReference>
<dbReference type="Proteomes" id="UP001520654">
    <property type="component" value="Unassembled WGS sequence"/>
</dbReference>
<reference evidence="2 3" key="1">
    <citation type="submission" date="2021-08" db="EMBL/GenBank/DDBJ databases">
        <title>Genomic Architecture of Streptomyces flavotricini NGL1 and Streptomyces erythrochromogenes HMS4 With Differential Plant Beneficial attributes and laccase production capabilities.</title>
        <authorList>
            <person name="Salwan R."/>
            <person name="Kaur R."/>
            <person name="Sharma V."/>
        </authorList>
    </citation>
    <scope>NUCLEOTIDE SEQUENCE [LARGE SCALE GENOMIC DNA]</scope>
    <source>
        <strain evidence="2 3">NGL1</strain>
    </source>
</reference>
<comment type="caution">
    <text evidence="2">The sequence shown here is derived from an EMBL/GenBank/DDBJ whole genome shotgun (WGS) entry which is preliminary data.</text>
</comment>
<keyword evidence="3" id="KW-1185">Reference proteome</keyword>
<organism evidence="2 3">
    <name type="scientific">Streptomyces flavotricini</name>
    <dbReference type="NCBI Taxonomy" id="66888"/>
    <lineage>
        <taxon>Bacteria</taxon>
        <taxon>Bacillati</taxon>
        <taxon>Actinomycetota</taxon>
        <taxon>Actinomycetes</taxon>
        <taxon>Kitasatosporales</taxon>
        <taxon>Streptomycetaceae</taxon>
        <taxon>Streptomyces</taxon>
    </lineage>
</organism>